<dbReference type="SUPFAM" id="SSF57903">
    <property type="entry name" value="FYVE/PHD zinc finger"/>
    <property type="match status" value="1"/>
</dbReference>
<dbReference type="AlphaFoldDB" id="A0A1V9ZLC9"/>
<dbReference type="SUPFAM" id="SSF55961">
    <property type="entry name" value="Bet v1-like"/>
    <property type="match status" value="1"/>
</dbReference>
<evidence type="ECO:0000256" key="1">
    <source>
        <dbReference type="SAM" id="MobiDB-lite"/>
    </source>
</evidence>
<feature type="compositionally biased region" description="Low complexity" evidence="1">
    <location>
        <begin position="1"/>
        <end position="20"/>
    </location>
</feature>
<keyword evidence="4" id="KW-1185">Reference proteome</keyword>
<dbReference type="InterPro" id="IPR011011">
    <property type="entry name" value="Znf_FYVE_PHD"/>
</dbReference>
<organism evidence="3 4">
    <name type="scientific">Achlya hypogyna</name>
    <name type="common">Oomycete</name>
    <name type="synonym">Protoachlya hypogyna</name>
    <dbReference type="NCBI Taxonomy" id="1202772"/>
    <lineage>
        <taxon>Eukaryota</taxon>
        <taxon>Sar</taxon>
        <taxon>Stramenopiles</taxon>
        <taxon>Oomycota</taxon>
        <taxon>Saprolegniomycetes</taxon>
        <taxon>Saprolegniales</taxon>
        <taxon>Achlyaceae</taxon>
        <taxon>Achlya</taxon>
    </lineage>
</organism>
<dbReference type="PANTHER" id="PTHR19308">
    <property type="entry name" value="PHOSPHATIDYLCHOLINE TRANSFER PROTEIN"/>
    <property type="match status" value="1"/>
</dbReference>
<accession>A0A1V9ZLC9</accession>
<dbReference type="InterPro" id="IPR002913">
    <property type="entry name" value="START_lipid-bd_dom"/>
</dbReference>
<dbReference type="STRING" id="1202772.A0A1V9ZLC9"/>
<evidence type="ECO:0000259" key="2">
    <source>
        <dbReference type="PROSITE" id="PS50848"/>
    </source>
</evidence>
<dbReference type="EMBL" id="JNBR01000079">
    <property type="protein sequence ID" value="OQR98804.1"/>
    <property type="molecule type" value="Genomic_DNA"/>
</dbReference>
<sequence>MSSRRPSSPRLRATSSSSSVSDEREPTVLVRRVNSVSKVVTPDRCKCCLRLFTKMLTTKQCFRCKNYMCALCVFKVPMFHGEKGKLPKHSLHARLCANCYDESILCDTNSASQPEMSPSSGRDNATLFDDCDDCDCSRTNASEVPQDPSPSSTAALWLSLVTGGFMLGAVLLEHCEFHVRVGGLVVLYVAFVAIHPLWRSSRADTPVAVIKSSKQRDASGAETASSDDDEPAVNMDTVLRAKKATLEARWAELTSSPEWVKNESKSSSTITISELDAGDDMPVVIKAETFVPNATADELLSFFASPDPKDRIKWDSHMASHTVIESVQWSDTQMGRVVHNVQKAHGFGIVPSRDFVLLAYRMSPLVYVQGSLDHPAVPERPSSVRGHLHILGFECTPTDDGLHLTYINQIDIRGSLPRKLVTSGTTDNMTKLMTTASQAKKKWL</sequence>
<dbReference type="CDD" id="cd00177">
    <property type="entry name" value="START"/>
    <property type="match status" value="1"/>
</dbReference>
<name>A0A1V9ZLC9_ACHHY</name>
<reference evidence="3 4" key="1">
    <citation type="journal article" date="2014" name="Genome Biol. Evol.">
        <title>The secreted proteins of Achlya hypogyna and Thraustotheca clavata identify the ancestral oomycete secretome and reveal gene acquisitions by horizontal gene transfer.</title>
        <authorList>
            <person name="Misner I."/>
            <person name="Blouin N."/>
            <person name="Leonard G."/>
            <person name="Richards T.A."/>
            <person name="Lane C.E."/>
        </authorList>
    </citation>
    <scope>NUCLEOTIDE SEQUENCE [LARGE SCALE GENOMIC DNA]</scope>
    <source>
        <strain evidence="3 4">ATCC 48635</strain>
    </source>
</reference>
<gene>
    <name evidence="3" type="ORF">ACHHYP_07878</name>
</gene>
<dbReference type="PANTHER" id="PTHR19308:SF14">
    <property type="entry name" value="START DOMAIN-CONTAINING PROTEIN"/>
    <property type="match status" value="1"/>
</dbReference>
<dbReference type="SMART" id="SM00234">
    <property type="entry name" value="START"/>
    <property type="match status" value="1"/>
</dbReference>
<evidence type="ECO:0000313" key="3">
    <source>
        <dbReference type="EMBL" id="OQR98804.1"/>
    </source>
</evidence>
<feature type="domain" description="START" evidence="2">
    <location>
        <begin position="254"/>
        <end position="444"/>
    </location>
</feature>
<protein>
    <recommendedName>
        <fullName evidence="2">START domain-containing protein</fullName>
    </recommendedName>
</protein>
<dbReference type="GO" id="GO:0008289">
    <property type="term" value="F:lipid binding"/>
    <property type="evidence" value="ECO:0007669"/>
    <property type="project" value="InterPro"/>
</dbReference>
<feature type="region of interest" description="Disordered" evidence="1">
    <location>
        <begin position="1"/>
        <end position="26"/>
    </location>
</feature>
<proteinExistence type="predicted"/>
<dbReference type="PROSITE" id="PS50848">
    <property type="entry name" value="START"/>
    <property type="match status" value="1"/>
</dbReference>
<dbReference type="InterPro" id="IPR051213">
    <property type="entry name" value="START_lipid_transfer"/>
</dbReference>
<feature type="region of interest" description="Disordered" evidence="1">
    <location>
        <begin position="211"/>
        <end position="233"/>
    </location>
</feature>
<dbReference type="Gene3D" id="3.30.530.20">
    <property type="match status" value="1"/>
</dbReference>
<comment type="caution">
    <text evidence="3">The sequence shown here is derived from an EMBL/GenBank/DDBJ whole genome shotgun (WGS) entry which is preliminary data.</text>
</comment>
<evidence type="ECO:0000313" key="4">
    <source>
        <dbReference type="Proteomes" id="UP000243579"/>
    </source>
</evidence>
<dbReference type="Proteomes" id="UP000243579">
    <property type="component" value="Unassembled WGS sequence"/>
</dbReference>
<dbReference type="InterPro" id="IPR023393">
    <property type="entry name" value="START-like_dom_sf"/>
</dbReference>
<dbReference type="GO" id="GO:0005737">
    <property type="term" value="C:cytoplasm"/>
    <property type="evidence" value="ECO:0007669"/>
    <property type="project" value="UniProtKB-ARBA"/>
</dbReference>
<dbReference type="OrthoDB" id="196858at2759"/>
<dbReference type="Pfam" id="PF01852">
    <property type="entry name" value="START"/>
    <property type="match status" value="1"/>
</dbReference>